<evidence type="ECO:0000256" key="1">
    <source>
        <dbReference type="SAM" id="MobiDB-lite"/>
    </source>
</evidence>
<sequence length="212" mass="24080">MSNWTDGMAGLLKAVVEFPANVMESLERAVNAKLRMGRIRELSRELEAADLLMAMQEQQQEQQQQQQETHQCQLQRPKPWPADGALVRIRADGTVSVVDVTGGDGALIARFNDFLDRMNANCRSIKDMLETNPALRKIPFFVEIERAIDKRLKIVEALDDVDGELFAKEEFREQFFEVLLGLTQQLSVINKKLEAHLVVLREKIDLKIGFSG</sequence>
<reference evidence="2 3" key="1">
    <citation type="submission" date="2021-08" db="EMBL/GenBank/DDBJ databases">
        <authorList>
            <person name="Tuo L."/>
        </authorList>
    </citation>
    <scope>NUCLEOTIDE SEQUENCE [LARGE SCALE GENOMIC DNA]</scope>
    <source>
        <strain evidence="2 3">JCM 31229</strain>
    </source>
</reference>
<feature type="compositionally biased region" description="Low complexity" evidence="1">
    <location>
        <begin position="57"/>
        <end position="75"/>
    </location>
</feature>
<dbReference type="RefSeq" id="WP_222990461.1">
    <property type="nucleotide sequence ID" value="NZ_JAINVV010000006.1"/>
</dbReference>
<protein>
    <submittedName>
        <fullName evidence="2">Uncharacterized protein</fullName>
    </submittedName>
</protein>
<organism evidence="2 3">
    <name type="scientific">Sphingomonas colocasiae</name>
    <dbReference type="NCBI Taxonomy" id="1848973"/>
    <lineage>
        <taxon>Bacteria</taxon>
        <taxon>Pseudomonadati</taxon>
        <taxon>Pseudomonadota</taxon>
        <taxon>Alphaproteobacteria</taxon>
        <taxon>Sphingomonadales</taxon>
        <taxon>Sphingomonadaceae</taxon>
        <taxon>Sphingomonas</taxon>
    </lineage>
</organism>
<accession>A0ABS7PPU0</accession>
<comment type="caution">
    <text evidence="2">The sequence shown here is derived from an EMBL/GenBank/DDBJ whole genome shotgun (WGS) entry which is preliminary data.</text>
</comment>
<gene>
    <name evidence="2" type="ORF">K7G82_13655</name>
</gene>
<evidence type="ECO:0000313" key="3">
    <source>
        <dbReference type="Proteomes" id="UP000706039"/>
    </source>
</evidence>
<evidence type="ECO:0000313" key="2">
    <source>
        <dbReference type="EMBL" id="MBY8823345.1"/>
    </source>
</evidence>
<dbReference type="Proteomes" id="UP000706039">
    <property type="component" value="Unassembled WGS sequence"/>
</dbReference>
<feature type="region of interest" description="Disordered" evidence="1">
    <location>
        <begin position="57"/>
        <end position="77"/>
    </location>
</feature>
<keyword evidence="3" id="KW-1185">Reference proteome</keyword>
<name>A0ABS7PPU0_9SPHN</name>
<dbReference type="EMBL" id="JAINVV010000006">
    <property type="protein sequence ID" value="MBY8823345.1"/>
    <property type="molecule type" value="Genomic_DNA"/>
</dbReference>
<proteinExistence type="predicted"/>